<evidence type="ECO:0000259" key="5">
    <source>
        <dbReference type="PROSITE" id="PS50022"/>
    </source>
</evidence>
<comment type="similarity">
    <text evidence="1">Belongs to the glycosyl hydrolase 43 family.</text>
</comment>
<dbReference type="SUPFAM" id="SSF75005">
    <property type="entry name" value="Arabinanase/levansucrase/invertase"/>
    <property type="match status" value="1"/>
</dbReference>
<name>A0A418MDS3_9BACT</name>
<dbReference type="InterPro" id="IPR023296">
    <property type="entry name" value="Glyco_hydro_beta-prop_sf"/>
</dbReference>
<comment type="caution">
    <text evidence="7">The sequence shown here is derived from an EMBL/GenBank/DDBJ whole genome shotgun (WGS) entry which is preliminary data.</text>
</comment>
<reference evidence="7 8" key="1">
    <citation type="submission" date="2018-08" db="EMBL/GenBank/DDBJ databases">
        <title>Fibrisoma montanum sp. nov., isolated from Danxia mountain soil.</title>
        <authorList>
            <person name="Huang Y."/>
        </authorList>
    </citation>
    <scope>NUCLEOTIDE SEQUENCE [LARGE SCALE GENOMIC DNA]</scope>
    <source>
        <strain evidence="7 8">HYT19</strain>
    </source>
</reference>
<sequence length="621" mass="70739">MKNLAFLFLLVVGSAAMAQRQATQQTYCNPMDISYRYNFEQLNERISYRSGADPVIINHKSGGRPGEYYLFVTIQGGWWHSKNLVDWEYIVPNKWPMEDMCAPAALSVRDTLYLFQSTFEQRPIFISTEPEKGKLIFYNRWMPRLPKDIGPWDPALFHDPDTDKWYMYWGSSNVYPIFGAELDKSRNLTYAGNNPAQAYKAMFWLDPYQHGWERFGPNHSDPIKPFTEGAWMTKHNGKYYLQYGAPGTEYNVYGNGTYVGKDPLGPFEYAPYNPVAYKPGGYATGCGHGNTFQDNFGNYWNTGTTWIGVNWGMERRIVMNPAGFDEDDQMYVNTRFGDFPHFLPTKKVDTRPGLGRPGLGRPGSGQSGDELFTGWMLLNYKKPVTASSMTDTMRAELVNDENPRTFWASTKNKPGETLTVDLQQECDIRAVQVNYFDYKQTIFDSDSSVYTQFKILTSRDGKKWDVAADLTKEPKRDHACAYVELPLRADGKPIRARYVRYEHVYVAGPTVAINGLRIFGNGSGKAPATPGKLTVKRQKDQRNADLAWEKVPGAVGYNIRWGIAPDKLYQTYQFWNDQPNTFELRALNVGVPYYFAIEAFNENGVSILSTVVDDQSGLAKK</sequence>
<evidence type="ECO:0000259" key="6">
    <source>
        <dbReference type="PROSITE" id="PS50853"/>
    </source>
</evidence>
<dbReference type="GO" id="GO:0004553">
    <property type="term" value="F:hydrolase activity, hydrolyzing O-glycosyl compounds"/>
    <property type="evidence" value="ECO:0007669"/>
    <property type="project" value="InterPro"/>
</dbReference>
<evidence type="ECO:0000256" key="3">
    <source>
        <dbReference type="ARBA" id="ARBA00023295"/>
    </source>
</evidence>
<dbReference type="AlphaFoldDB" id="A0A418MDS3"/>
<evidence type="ECO:0000256" key="1">
    <source>
        <dbReference type="ARBA" id="ARBA00009865"/>
    </source>
</evidence>
<organism evidence="7 8">
    <name type="scientific">Fibrisoma montanum</name>
    <dbReference type="NCBI Taxonomy" id="2305895"/>
    <lineage>
        <taxon>Bacteria</taxon>
        <taxon>Pseudomonadati</taxon>
        <taxon>Bacteroidota</taxon>
        <taxon>Cytophagia</taxon>
        <taxon>Cytophagales</taxon>
        <taxon>Spirosomataceae</taxon>
        <taxon>Fibrisoma</taxon>
    </lineage>
</organism>
<dbReference type="CDD" id="cd08982">
    <property type="entry name" value="GH43-like"/>
    <property type="match status" value="1"/>
</dbReference>
<dbReference type="EMBL" id="QXED01000002">
    <property type="protein sequence ID" value="RIV24936.1"/>
    <property type="molecule type" value="Genomic_DNA"/>
</dbReference>
<dbReference type="SUPFAM" id="SSF49265">
    <property type="entry name" value="Fibronectin type III"/>
    <property type="match status" value="1"/>
</dbReference>
<keyword evidence="4" id="KW-0732">Signal</keyword>
<dbReference type="OrthoDB" id="9801455at2"/>
<dbReference type="RefSeq" id="WP_119666823.1">
    <property type="nucleotide sequence ID" value="NZ_QXED01000002.1"/>
</dbReference>
<feature type="domain" description="Fibronectin type-III" evidence="6">
    <location>
        <begin position="529"/>
        <end position="619"/>
    </location>
</feature>
<feature type="domain" description="F5/8 type C" evidence="5">
    <location>
        <begin position="364"/>
        <end position="521"/>
    </location>
</feature>
<feature type="chain" id="PRO_5019148424" evidence="4">
    <location>
        <begin position="19"/>
        <end position="621"/>
    </location>
</feature>
<dbReference type="Proteomes" id="UP000283523">
    <property type="component" value="Unassembled WGS sequence"/>
</dbReference>
<dbReference type="Pfam" id="PF00754">
    <property type="entry name" value="F5_F8_type_C"/>
    <property type="match status" value="1"/>
</dbReference>
<dbReference type="SMART" id="SM00060">
    <property type="entry name" value="FN3"/>
    <property type="match status" value="1"/>
</dbReference>
<dbReference type="InterPro" id="IPR013783">
    <property type="entry name" value="Ig-like_fold"/>
</dbReference>
<dbReference type="InterPro" id="IPR036116">
    <property type="entry name" value="FN3_sf"/>
</dbReference>
<dbReference type="InterPro" id="IPR008979">
    <property type="entry name" value="Galactose-bd-like_sf"/>
</dbReference>
<feature type="signal peptide" evidence="4">
    <location>
        <begin position="1"/>
        <end position="18"/>
    </location>
</feature>
<evidence type="ECO:0000256" key="2">
    <source>
        <dbReference type="ARBA" id="ARBA00022801"/>
    </source>
</evidence>
<dbReference type="Pfam" id="PF04616">
    <property type="entry name" value="Glyco_hydro_43"/>
    <property type="match status" value="1"/>
</dbReference>
<evidence type="ECO:0000313" key="7">
    <source>
        <dbReference type="EMBL" id="RIV24936.1"/>
    </source>
</evidence>
<keyword evidence="3" id="KW-0326">Glycosidase</keyword>
<dbReference type="InterPro" id="IPR003961">
    <property type="entry name" value="FN3_dom"/>
</dbReference>
<protein>
    <submittedName>
        <fullName evidence="7">Coagulation factor 5/8 type domain protein</fullName>
    </submittedName>
</protein>
<dbReference type="PROSITE" id="PS50022">
    <property type="entry name" value="FA58C_3"/>
    <property type="match status" value="1"/>
</dbReference>
<dbReference type="CDD" id="cd00063">
    <property type="entry name" value="FN3"/>
    <property type="match status" value="1"/>
</dbReference>
<proteinExistence type="inferred from homology"/>
<keyword evidence="8" id="KW-1185">Reference proteome</keyword>
<accession>A0A418MDS3</accession>
<dbReference type="InterPro" id="IPR000421">
    <property type="entry name" value="FA58C"/>
</dbReference>
<dbReference type="PANTHER" id="PTHR42812:SF12">
    <property type="entry name" value="BETA-XYLOSIDASE-RELATED"/>
    <property type="match status" value="1"/>
</dbReference>
<dbReference type="GO" id="GO:0005975">
    <property type="term" value="P:carbohydrate metabolic process"/>
    <property type="evidence" value="ECO:0007669"/>
    <property type="project" value="InterPro"/>
</dbReference>
<dbReference type="Gene3D" id="2.60.40.10">
    <property type="entry name" value="Immunoglobulins"/>
    <property type="match status" value="1"/>
</dbReference>
<evidence type="ECO:0000256" key="4">
    <source>
        <dbReference type="SAM" id="SignalP"/>
    </source>
</evidence>
<dbReference type="SUPFAM" id="SSF49785">
    <property type="entry name" value="Galactose-binding domain-like"/>
    <property type="match status" value="1"/>
</dbReference>
<dbReference type="Gene3D" id="2.115.10.20">
    <property type="entry name" value="Glycosyl hydrolase domain, family 43"/>
    <property type="match status" value="1"/>
</dbReference>
<dbReference type="PANTHER" id="PTHR42812">
    <property type="entry name" value="BETA-XYLOSIDASE"/>
    <property type="match status" value="1"/>
</dbReference>
<keyword evidence="2" id="KW-0378">Hydrolase</keyword>
<evidence type="ECO:0000313" key="8">
    <source>
        <dbReference type="Proteomes" id="UP000283523"/>
    </source>
</evidence>
<dbReference type="PROSITE" id="PS50853">
    <property type="entry name" value="FN3"/>
    <property type="match status" value="1"/>
</dbReference>
<dbReference type="InterPro" id="IPR006710">
    <property type="entry name" value="Glyco_hydro_43"/>
</dbReference>
<gene>
    <name evidence="7" type="ORF">DYU11_06345</name>
</gene>
<dbReference type="InterPro" id="IPR051795">
    <property type="entry name" value="Glycosyl_Hydrlase_43"/>
</dbReference>
<dbReference type="Gene3D" id="2.60.120.260">
    <property type="entry name" value="Galactose-binding domain-like"/>
    <property type="match status" value="1"/>
</dbReference>